<dbReference type="Gene3D" id="3.40.50.150">
    <property type="entry name" value="Vaccinia Virus protein VP39"/>
    <property type="match status" value="1"/>
</dbReference>
<dbReference type="Pfam" id="PF13847">
    <property type="entry name" value="Methyltransf_31"/>
    <property type="match status" value="1"/>
</dbReference>
<evidence type="ECO:0000259" key="1">
    <source>
        <dbReference type="Pfam" id="PF13847"/>
    </source>
</evidence>
<gene>
    <name evidence="2" type="ORF">UW81_C0004G0057</name>
</gene>
<reference evidence="2 3" key="1">
    <citation type="journal article" date="2015" name="Nature">
        <title>rRNA introns, odd ribosomes, and small enigmatic genomes across a large radiation of phyla.</title>
        <authorList>
            <person name="Brown C.T."/>
            <person name="Hug L.A."/>
            <person name="Thomas B.C."/>
            <person name="Sharon I."/>
            <person name="Castelle C.J."/>
            <person name="Singh A."/>
            <person name="Wilkins M.J."/>
            <person name="Williams K.H."/>
            <person name="Banfield J.F."/>
        </authorList>
    </citation>
    <scope>NUCLEOTIDE SEQUENCE [LARGE SCALE GENOMIC DNA]</scope>
</reference>
<protein>
    <recommendedName>
        <fullName evidence="1">Methyltransferase domain-containing protein</fullName>
    </recommendedName>
</protein>
<dbReference type="CDD" id="cd02440">
    <property type="entry name" value="AdoMet_MTases"/>
    <property type="match status" value="1"/>
</dbReference>
<dbReference type="PANTHER" id="PTHR43464:SF94">
    <property type="entry name" value="MALONYL-[ACYL-CARRIER PROTEIN] O-METHYLTRANSFERASE"/>
    <property type="match status" value="1"/>
</dbReference>
<proteinExistence type="predicted"/>
<dbReference type="EMBL" id="LCJT01000004">
    <property type="protein sequence ID" value="KKT84296.1"/>
    <property type="molecule type" value="Genomic_DNA"/>
</dbReference>
<dbReference type="InterPro" id="IPR025714">
    <property type="entry name" value="Methyltranfer_dom"/>
</dbReference>
<dbReference type="PANTHER" id="PTHR43464">
    <property type="entry name" value="METHYLTRANSFERASE"/>
    <property type="match status" value="1"/>
</dbReference>
<dbReference type="Proteomes" id="UP000033915">
    <property type="component" value="Unassembled WGS sequence"/>
</dbReference>
<feature type="domain" description="Methyltransferase" evidence="1">
    <location>
        <begin position="34"/>
        <end position="143"/>
    </location>
</feature>
<dbReference type="InterPro" id="IPR029063">
    <property type="entry name" value="SAM-dependent_MTases_sf"/>
</dbReference>
<organism evidence="2 3">
    <name type="scientific">Candidatus Giovannonibacteria bacterium GW2011_GWC2_44_9</name>
    <dbReference type="NCBI Taxonomy" id="1618658"/>
    <lineage>
        <taxon>Bacteria</taxon>
        <taxon>Candidatus Giovannoniibacteriota</taxon>
    </lineage>
</organism>
<evidence type="ECO:0000313" key="3">
    <source>
        <dbReference type="Proteomes" id="UP000033915"/>
    </source>
</evidence>
<dbReference type="AlphaFoldDB" id="A0A0G1KKQ3"/>
<dbReference type="GO" id="GO:0008168">
    <property type="term" value="F:methyltransferase activity"/>
    <property type="evidence" value="ECO:0007669"/>
    <property type="project" value="TreeGrafter"/>
</dbReference>
<accession>A0A0G1KKQ3</accession>
<comment type="caution">
    <text evidence="2">The sequence shown here is derived from an EMBL/GenBank/DDBJ whole genome shotgun (WGS) entry which is preliminary data.</text>
</comment>
<evidence type="ECO:0000313" key="2">
    <source>
        <dbReference type="EMBL" id="KKT84296.1"/>
    </source>
</evidence>
<name>A0A0G1KKQ3_9BACT</name>
<sequence length="240" mass="27519">MIENRYQYKDLLVRHIDPYANAKYQIILDFLKRKKSLKILNAGCGSGDFSFLLARAGHKVLGIDPAPEYIDLAKKLMPKEFTTSCSFQRGSIEDFPLGERFDCVIAHDVLEHIKDDQEAANKLANLVRPEGSLILTVPAMQSLFGFHDNELGHFRRYSRDQLKKLINKTNLIKIEKIRYFGFTLIPVCVLFSKILRKPYPINSATAGKTFRGRVLNLLLKIDKFLPMPFGTSLILFGRRR</sequence>
<dbReference type="SUPFAM" id="SSF53335">
    <property type="entry name" value="S-adenosyl-L-methionine-dependent methyltransferases"/>
    <property type="match status" value="1"/>
</dbReference>